<dbReference type="InterPro" id="IPR005861">
    <property type="entry name" value="HisP_aminotrans"/>
</dbReference>
<dbReference type="AlphaFoldDB" id="A0A1M5DJ21"/>
<dbReference type="PANTHER" id="PTHR43643:SF3">
    <property type="entry name" value="HISTIDINOL-PHOSPHATE AMINOTRANSFERASE"/>
    <property type="match status" value="1"/>
</dbReference>
<gene>
    <name evidence="9" type="primary">hisC</name>
    <name evidence="11" type="ORF">SAMN02745157_2699</name>
</gene>
<dbReference type="Gene3D" id="3.40.640.10">
    <property type="entry name" value="Type I PLP-dependent aspartate aminotransferase-like (Major domain)"/>
    <property type="match status" value="1"/>
</dbReference>
<proteinExistence type="inferred from homology"/>
<feature type="modified residue" description="N6-(pyridoxal phosphate)lysine" evidence="9">
    <location>
        <position position="226"/>
    </location>
</feature>
<dbReference type="OrthoDB" id="9809616at2"/>
<evidence type="ECO:0000313" key="12">
    <source>
        <dbReference type="Proteomes" id="UP000184485"/>
    </source>
</evidence>
<evidence type="ECO:0000256" key="7">
    <source>
        <dbReference type="ARBA" id="ARBA00022898"/>
    </source>
</evidence>
<comment type="pathway">
    <text evidence="2 9">Amino-acid biosynthesis; L-histidine biosynthesis; L-histidine from 5-phospho-alpha-D-ribose 1-diphosphate: step 7/9.</text>
</comment>
<accession>A0A1M5DJ21</accession>
<dbReference type="Proteomes" id="UP000184485">
    <property type="component" value="Unassembled WGS sequence"/>
</dbReference>
<dbReference type="InterPro" id="IPR001917">
    <property type="entry name" value="Aminotrans_II_pyridoxalP_BS"/>
</dbReference>
<name>A0A1M5DJ21_9HYPH</name>
<comment type="subunit">
    <text evidence="4 9">Homodimer.</text>
</comment>
<feature type="domain" description="Aminotransferase class I/classII large" evidence="10">
    <location>
        <begin position="34"/>
        <end position="358"/>
    </location>
</feature>
<comment type="catalytic activity">
    <reaction evidence="8 9">
        <text>L-histidinol phosphate + 2-oxoglutarate = 3-(imidazol-4-yl)-2-oxopropyl phosphate + L-glutamate</text>
        <dbReference type="Rhea" id="RHEA:23744"/>
        <dbReference type="ChEBI" id="CHEBI:16810"/>
        <dbReference type="ChEBI" id="CHEBI:29985"/>
        <dbReference type="ChEBI" id="CHEBI:57766"/>
        <dbReference type="ChEBI" id="CHEBI:57980"/>
        <dbReference type="EC" id="2.6.1.9"/>
    </reaction>
</comment>
<dbReference type="GO" id="GO:0004400">
    <property type="term" value="F:histidinol-phosphate transaminase activity"/>
    <property type="evidence" value="ECO:0007669"/>
    <property type="project" value="UniProtKB-UniRule"/>
</dbReference>
<dbReference type="RefSeq" id="WP_073053468.1">
    <property type="nucleotide sequence ID" value="NZ_FQUP01000002.1"/>
</dbReference>
<dbReference type="HAMAP" id="MF_01023">
    <property type="entry name" value="HisC_aminotrans_2"/>
    <property type="match status" value="1"/>
</dbReference>
<keyword evidence="9" id="KW-0028">Amino-acid biosynthesis</keyword>
<evidence type="ECO:0000256" key="5">
    <source>
        <dbReference type="ARBA" id="ARBA00022576"/>
    </source>
</evidence>
<keyword evidence="7 9" id="KW-0663">Pyridoxal phosphate</keyword>
<dbReference type="GO" id="GO:0030170">
    <property type="term" value="F:pyridoxal phosphate binding"/>
    <property type="evidence" value="ECO:0007669"/>
    <property type="project" value="InterPro"/>
</dbReference>
<dbReference type="GO" id="GO:0000105">
    <property type="term" value="P:L-histidine biosynthetic process"/>
    <property type="evidence" value="ECO:0007669"/>
    <property type="project" value="UniProtKB-UniRule"/>
</dbReference>
<dbReference type="InterPro" id="IPR015424">
    <property type="entry name" value="PyrdxlP-dep_Trfase"/>
</dbReference>
<keyword evidence="6 9" id="KW-0808">Transferase</keyword>
<comment type="similarity">
    <text evidence="3 9">Belongs to the class-II pyridoxal-phosphate-dependent aminotransferase family. Histidinol-phosphate aminotransferase subfamily.</text>
</comment>
<dbReference type="STRING" id="1122133.SAMN02745157_2699"/>
<dbReference type="CDD" id="cd00609">
    <property type="entry name" value="AAT_like"/>
    <property type="match status" value="1"/>
</dbReference>
<keyword evidence="5 9" id="KW-0032">Aminotransferase</keyword>
<sequence length="364" mass="39656">MHKLIRSEVRELSPYNAGLTIDEVQARYHPPRIAKLGSNENPLGASPHVTTALASLAKAVALYPDPSARTVRVALAKSLDIDAEAIILGNGSEELIAAACRAVLDPGDRMVTFYPSFPLHEDYATTMGANVERVSVEADFSVPLDRLIAAGRGAKMMMFSNPMNPVGTWLETGAFRKLVTTLSPETLLVVDEAYFEYAAGEVDFPSAIDMLRGSDLNWLVLRTLSKAYGLAGLRVGYGVCSSPELRSFLDRVRTPFNSNAAAQMAALAALADLDHLERGVVHNRSERVRIRSLLADNGFRVAPSKGNFLFVDVRQPASVVAEALLTRGVIIKPWRQAGFDHFIRVSIGSSDDNDFFVRSLLEVV</sequence>
<dbReference type="PANTHER" id="PTHR43643">
    <property type="entry name" value="HISTIDINOL-PHOSPHATE AMINOTRANSFERASE 2"/>
    <property type="match status" value="1"/>
</dbReference>
<dbReference type="EMBL" id="FQUP01000002">
    <property type="protein sequence ID" value="SHF66905.1"/>
    <property type="molecule type" value="Genomic_DNA"/>
</dbReference>
<dbReference type="SUPFAM" id="SSF53383">
    <property type="entry name" value="PLP-dependent transferases"/>
    <property type="match status" value="1"/>
</dbReference>
<dbReference type="InterPro" id="IPR015422">
    <property type="entry name" value="PyrdxlP-dep_Trfase_small"/>
</dbReference>
<protein>
    <recommendedName>
        <fullName evidence="9">Histidinol-phosphate aminotransferase</fullName>
        <ecNumber evidence="9">2.6.1.9</ecNumber>
    </recommendedName>
    <alternativeName>
        <fullName evidence="9">Imidazole acetol-phosphate transaminase</fullName>
    </alternativeName>
</protein>
<organism evidence="11 12">
    <name type="scientific">Kaistia soli DSM 19436</name>
    <dbReference type="NCBI Taxonomy" id="1122133"/>
    <lineage>
        <taxon>Bacteria</taxon>
        <taxon>Pseudomonadati</taxon>
        <taxon>Pseudomonadota</taxon>
        <taxon>Alphaproteobacteria</taxon>
        <taxon>Hyphomicrobiales</taxon>
        <taxon>Kaistiaceae</taxon>
        <taxon>Kaistia</taxon>
    </lineage>
</organism>
<keyword evidence="12" id="KW-1185">Reference proteome</keyword>
<evidence type="ECO:0000313" key="11">
    <source>
        <dbReference type="EMBL" id="SHF66905.1"/>
    </source>
</evidence>
<evidence type="ECO:0000256" key="8">
    <source>
        <dbReference type="ARBA" id="ARBA00047481"/>
    </source>
</evidence>
<dbReference type="PROSITE" id="PS00599">
    <property type="entry name" value="AA_TRANSFER_CLASS_2"/>
    <property type="match status" value="1"/>
</dbReference>
<dbReference type="NCBIfam" id="TIGR01141">
    <property type="entry name" value="hisC"/>
    <property type="match status" value="1"/>
</dbReference>
<evidence type="ECO:0000256" key="4">
    <source>
        <dbReference type="ARBA" id="ARBA00011738"/>
    </source>
</evidence>
<evidence type="ECO:0000256" key="9">
    <source>
        <dbReference type="HAMAP-Rule" id="MF_01023"/>
    </source>
</evidence>
<dbReference type="UniPathway" id="UPA00031">
    <property type="reaction ID" value="UER00012"/>
</dbReference>
<dbReference type="Gene3D" id="3.90.1150.10">
    <property type="entry name" value="Aspartate Aminotransferase, domain 1"/>
    <property type="match status" value="1"/>
</dbReference>
<keyword evidence="9" id="KW-0368">Histidine biosynthesis</keyword>
<dbReference type="InterPro" id="IPR015421">
    <property type="entry name" value="PyrdxlP-dep_Trfase_major"/>
</dbReference>
<evidence type="ECO:0000259" key="10">
    <source>
        <dbReference type="Pfam" id="PF00155"/>
    </source>
</evidence>
<evidence type="ECO:0000256" key="3">
    <source>
        <dbReference type="ARBA" id="ARBA00007970"/>
    </source>
</evidence>
<evidence type="ECO:0000256" key="2">
    <source>
        <dbReference type="ARBA" id="ARBA00005011"/>
    </source>
</evidence>
<evidence type="ECO:0000256" key="6">
    <source>
        <dbReference type="ARBA" id="ARBA00022679"/>
    </source>
</evidence>
<reference evidence="11 12" key="1">
    <citation type="submission" date="2016-11" db="EMBL/GenBank/DDBJ databases">
        <authorList>
            <person name="Jaros S."/>
            <person name="Januszkiewicz K."/>
            <person name="Wedrychowicz H."/>
        </authorList>
    </citation>
    <scope>NUCLEOTIDE SEQUENCE [LARGE SCALE GENOMIC DNA]</scope>
    <source>
        <strain evidence="11 12">DSM 19436</strain>
    </source>
</reference>
<comment type="cofactor">
    <cofactor evidence="1 9">
        <name>pyridoxal 5'-phosphate</name>
        <dbReference type="ChEBI" id="CHEBI:597326"/>
    </cofactor>
</comment>
<dbReference type="InterPro" id="IPR004839">
    <property type="entry name" value="Aminotransferase_I/II_large"/>
</dbReference>
<dbReference type="InterPro" id="IPR050106">
    <property type="entry name" value="HistidinolP_aminotransfase"/>
</dbReference>
<dbReference type="Pfam" id="PF00155">
    <property type="entry name" value="Aminotran_1_2"/>
    <property type="match status" value="1"/>
</dbReference>
<evidence type="ECO:0000256" key="1">
    <source>
        <dbReference type="ARBA" id="ARBA00001933"/>
    </source>
</evidence>
<dbReference type="EC" id="2.6.1.9" evidence="9"/>